<gene>
    <name evidence="2" type="ORF">GCM10017083_53090</name>
</gene>
<proteinExistence type="predicted"/>
<keyword evidence="1" id="KW-0732">Signal</keyword>
<keyword evidence="3" id="KW-1185">Reference proteome</keyword>
<dbReference type="AlphaFoldDB" id="A0A918XY40"/>
<reference evidence="2" key="1">
    <citation type="journal article" date="2014" name="Int. J. Syst. Evol. Microbiol.">
        <title>Complete genome sequence of Corynebacterium casei LMG S-19264T (=DSM 44701T), isolated from a smear-ripened cheese.</title>
        <authorList>
            <consortium name="US DOE Joint Genome Institute (JGI-PGF)"/>
            <person name="Walter F."/>
            <person name="Albersmeier A."/>
            <person name="Kalinowski J."/>
            <person name="Ruckert C."/>
        </authorList>
    </citation>
    <scope>NUCLEOTIDE SEQUENCE</scope>
    <source>
        <strain evidence="2">KCTC 42651</strain>
    </source>
</reference>
<organism evidence="2 3">
    <name type="scientific">Thalassobaculum fulvum</name>
    <dbReference type="NCBI Taxonomy" id="1633335"/>
    <lineage>
        <taxon>Bacteria</taxon>
        <taxon>Pseudomonadati</taxon>
        <taxon>Pseudomonadota</taxon>
        <taxon>Alphaproteobacteria</taxon>
        <taxon>Rhodospirillales</taxon>
        <taxon>Thalassobaculaceae</taxon>
        <taxon>Thalassobaculum</taxon>
    </lineage>
</organism>
<name>A0A918XY40_9PROT</name>
<protein>
    <submittedName>
        <fullName evidence="2">Uncharacterized protein</fullName>
    </submittedName>
</protein>
<comment type="caution">
    <text evidence="2">The sequence shown here is derived from an EMBL/GenBank/DDBJ whole genome shotgun (WGS) entry which is preliminary data.</text>
</comment>
<sequence>MRTVLVILLAGTWTTGALGAGPADGDATWRPAASERLVRLPAGYLERAIDRDFQGSPLATALDETGRQLADRNAGLGELQAAVEAAAGDERDALRQRFLEEKQAYLQLMGRRHDLERERLKTRLALYERLLTRLRREGGVTDNPAAARLAENRQAAQSRFEASVARVDMALFADGAAAESRYGAEYRRHAEALGELVAAINAHPMNRAPEIDGRSVDKREFLRHLAGQAEAELALLDQQDLVLAYMAKLVALDAMAMADEVDAREAETAGRPETRDVSAAVGFFVAPN</sequence>
<dbReference type="Proteomes" id="UP000630353">
    <property type="component" value="Unassembled WGS sequence"/>
</dbReference>
<dbReference type="EMBL" id="BMZS01000016">
    <property type="protein sequence ID" value="GHD63202.1"/>
    <property type="molecule type" value="Genomic_DNA"/>
</dbReference>
<evidence type="ECO:0000313" key="2">
    <source>
        <dbReference type="EMBL" id="GHD63202.1"/>
    </source>
</evidence>
<feature type="signal peptide" evidence="1">
    <location>
        <begin position="1"/>
        <end position="19"/>
    </location>
</feature>
<evidence type="ECO:0000256" key="1">
    <source>
        <dbReference type="SAM" id="SignalP"/>
    </source>
</evidence>
<dbReference type="RefSeq" id="WP_189995471.1">
    <property type="nucleotide sequence ID" value="NZ_BMZS01000016.1"/>
</dbReference>
<reference evidence="2" key="2">
    <citation type="submission" date="2020-09" db="EMBL/GenBank/DDBJ databases">
        <authorList>
            <person name="Sun Q."/>
            <person name="Kim S."/>
        </authorList>
    </citation>
    <scope>NUCLEOTIDE SEQUENCE</scope>
    <source>
        <strain evidence="2">KCTC 42651</strain>
    </source>
</reference>
<evidence type="ECO:0000313" key="3">
    <source>
        <dbReference type="Proteomes" id="UP000630353"/>
    </source>
</evidence>
<feature type="chain" id="PRO_5037938894" evidence="1">
    <location>
        <begin position="20"/>
        <end position="288"/>
    </location>
</feature>
<accession>A0A918XY40</accession>